<dbReference type="Pfam" id="PF14772">
    <property type="entry name" value="NYD-SP28"/>
    <property type="match status" value="1"/>
</dbReference>
<proteinExistence type="predicted"/>
<reference evidence="2 3" key="1">
    <citation type="journal article" date="2018" name="Nat. Ecol. Evol.">
        <title>Genomic signatures of mitonuclear coevolution across populations of Tigriopus californicus.</title>
        <authorList>
            <person name="Barreto F.S."/>
            <person name="Watson E.T."/>
            <person name="Lima T.G."/>
            <person name="Willett C.S."/>
            <person name="Edmands S."/>
            <person name="Li W."/>
            <person name="Burton R.S."/>
        </authorList>
    </citation>
    <scope>NUCLEOTIDE SEQUENCE [LARGE SCALE GENOMIC DNA]</scope>
    <source>
        <strain evidence="2 3">San Diego</strain>
    </source>
</reference>
<dbReference type="AlphaFoldDB" id="A0A553NNE7"/>
<organism evidence="2 3">
    <name type="scientific">Tigriopus californicus</name>
    <name type="common">Marine copepod</name>
    <dbReference type="NCBI Taxonomy" id="6832"/>
    <lineage>
        <taxon>Eukaryota</taxon>
        <taxon>Metazoa</taxon>
        <taxon>Ecdysozoa</taxon>
        <taxon>Arthropoda</taxon>
        <taxon>Crustacea</taxon>
        <taxon>Multicrustacea</taxon>
        <taxon>Hexanauplia</taxon>
        <taxon>Copepoda</taxon>
        <taxon>Harpacticoida</taxon>
        <taxon>Harpacticidae</taxon>
        <taxon>Tigriopus</taxon>
    </lineage>
</organism>
<dbReference type="Proteomes" id="UP000318571">
    <property type="component" value="Chromosome 4"/>
</dbReference>
<feature type="domain" description="Dynein regulatory complex protein 1/2 N-terminal" evidence="1">
    <location>
        <begin position="21"/>
        <end position="98"/>
    </location>
</feature>
<gene>
    <name evidence="2" type="ORF">TCAL_04373</name>
</gene>
<evidence type="ECO:0000313" key="2">
    <source>
        <dbReference type="EMBL" id="TRY66968.1"/>
    </source>
</evidence>
<keyword evidence="3" id="KW-1185">Reference proteome</keyword>
<evidence type="ECO:0000259" key="1">
    <source>
        <dbReference type="Pfam" id="PF14772"/>
    </source>
</evidence>
<evidence type="ECO:0000313" key="3">
    <source>
        <dbReference type="Proteomes" id="UP000318571"/>
    </source>
</evidence>
<accession>A0A553NNE7</accession>
<dbReference type="STRING" id="6832.A0A553NNE7"/>
<sequence length="99" mass="11795">MSKLAKMNEQERVKYMEKRLAEEQEVKKKKETLITGFLQLKIGHEAKLFTLNSPKLIEQWRRLLRTVKTEDLRRDIVALQDSFNKAIQKKSDHLKCLLQ</sequence>
<name>A0A553NNE7_TIGCA</name>
<dbReference type="InterPro" id="IPR039505">
    <property type="entry name" value="DRC1/2_N"/>
</dbReference>
<comment type="caution">
    <text evidence="2">The sequence shown here is derived from an EMBL/GenBank/DDBJ whole genome shotgun (WGS) entry which is preliminary data.</text>
</comment>
<dbReference type="EMBL" id="VCGU01000011">
    <property type="protein sequence ID" value="TRY66968.1"/>
    <property type="molecule type" value="Genomic_DNA"/>
</dbReference>
<protein>
    <recommendedName>
        <fullName evidence="1">Dynein regulatory complex protein 1/2 N-terminal domain-containing protein</fullName>
    </recommendedName>
</protein>
<dbReference type="OMA" id="CKEMRED"/>
<feature type="non-terminal residue" evidence="2">
    <location>
        <position position="99"/>
    </location>
</feature>